<evidence type="ECO:0000313" key="4">
    <source>
        <dbReference type="Proteomes" id="UP000196151"/>
    </source>
</evidence>
<sequence length="206" mass="23563">MKEQKQTIYFVWLLPFFVLCLIMGGITVYAAMTMQEEKVNRFQIGNLQTKIDEVFTEPTTILPNKALEKKVDITNTGTLDQFVRVLLQPEISIEKEGVRRLLPSKIGDEVLLDVNTSQWRLGEDGYYYYMDILKPGVSHAAKNLFTQVTLKRSIGAEYHGAKVSLLVKVEAIDCNKYSYRDAWWQGAVPVQKELLDIDKQLAIKAE</sequence>
<keyword evidence="4" id="KW-1185">Reference proteome</keyword>
<evidence type="ECO:0000256" key="1">
    <source>
        <dbReference type="SAM" id="Phobius"/>
    </source>
</evidence>
<dbReference type="EMBL" id="NIBQ01000002">
    <property type="protein sequence ID" value="OUZ33083.1"/>
    <property type="molecule type" value="Genomic_DNA"/>
</dbReference>
<gene>
    <name evidence="3" type="ORF">A5889_001287</name>
    <name evidence="2" type="ORF">A5889_001792</name>
</gene>
<dbReference type="AlphaFoldDB" id="A0A200J782"/>
<reference evidence="3" key="3">
    <citation type="submission" date="2024-03" db="EMBL/GenBank/DDBJ databases">
        <title>The Genome Sequence of Enterococcus sp. DIV0238c.</title>
        <authorList>
            <consortium name="The Broad Institute Genomics Platform"/>
            <consortium name="The Broad Institute Microbial Omics Core"/>
            <consortium name="The Broad Institute Genomic Center for Infectious Diseases"/>
            <person name="Earl A."/>
            <person name="Manson A."/>
            <person name="Gilmore M."/>
            <person name="Schwartman J."/>
            <person name="Shea T."/>
            <person name="Abouelleil A."/>
            <person name="Cao P."/>
            <person name="Chapman S."/>
            <person name="Cusick C."/>
            <person name="Young S."/>
            <person name="Neafsey D."/>
            <person name="Nusbaum C."/>
            <person name="Birren B."/>
        </authorList>
    </citation>
    <scope>NUCLEOTIDE SEQUENCE</scope>
    <source>
        <strain evidence="3">9D6_DIV0238</strain>
    </source>
</reference>
<evidence type="ECO:0000313" key="2">
    <source>
        <dbReference type="EMBL" id="OUZ33083.1"/>
    </source>
</evidence>
<keyword evidence="1" id="KW-0812">Transmembrane</keyword>
<feature type="transmembrane region" description="Helical" evidence="1">
    <location>
        <begin position="7"/>
        <end position="32"/>
    </location>
</feature>
<evidence type="ECO:0008006" key="5">
    <source>
        <dbReference type="Google" id="ProtNLM"/>
    </source>
</evidence>
<dbReference type="Proteomes" id="UP000196151">
    <property type="component" value="Chromosome"/>
</dbReference>
<dbReference type="EMBL" id="CP147246">
    <property type="protein sequence ID" value="WYJ93785.1"/>
    <property type="molecule type" value="Genomic_DNA"/>
</dbReference>
<keyword evidence="1" id="KW-0472">Membrane</keyword>
<accession>A0A200J782</accession>
<reference evidence="3" key="2">
    <citation type="submission" date="2017-05" db="EMBL/GenBank/DDBJ databases">
        <authorList>
            <consortium name="The Broad Institute Genomics Platform"/>
            <consortium name="The Broad Institute Genomic Center for Infectious Diseases"/>
            <person name="Earl A."/>
            <person name="Manson A."/>
            <person name="Schwartman J."/>
            <person name="Gilmore M."/>
            <person name="Abouelleil A."/>
            <person name="Cao P."/>
            <person name="Chapman S."/>
            <person name="Cusick C."/>
            <person name="Shea T."/>
            <person name="Young S."/>
            <person name="Neafsey D."/>
            <person name="Nusbaum C."/>
            <person name="Birren B."/>
        </authorList>
    </citation>
    <scope>NUCLEOTIDE SEQUENCE</scope>
    <source>
        <strain evidence="3">9D6_DIV0238</strain>
    </source>
</reference>
<dbReference type="RefSeq" id="WP_087640898.1">
    <property type="nucleotide sequence ID" value="NZ_CP147246.1"/>
</dbReference>
<dbReference type="OrthoDB" id="2058406at2"/>
<evidence type="ECO:0000313" key="3">
    <source>
        <dbReference type="EMBL" id="WYJ93785.1"/>
    </source>
</evidence>
<name>A0A200J782_9ENTE</name>
<reference evidence="2" key="1">
    <citation type="submission" date="2017-05" db="EMBL/GenBank/DDBJ databases">
        <title>The Genome Sequence of Enterococcus sp. 9D6_DIV0238.</title>
        <authorList>
            <consortium name="The Broad Institute Genomics Platform"/>
            <consortium name="The Broad Institute Genomic Center for Infectious Diseases"/>
            <person name="Earl A."/>
            <person name="Manson A."/>
            <person name="Schwartman J."/>
            <person name="Gilmore M."/>
            <person name="Abouelleil A."/>
            <person name="Cao P."/>
            <person name="Chapman S."/>
            <person name="Cusick C."/>
            <person name="Shea T."/>
            <person name="Young S."/>
            <person name="Neafsey D."/>
            <person name="Nusbaum C."/>
            <person name="Birren B."/>
        </authorList>
    </citation>
    <scope>NUCLEOTIDE SEQUENCE [LARGE SCALE GENOMIC DNA]</scope>
    <source>
        <strain evidence="2">9D6_DIV0238</strain>
    </source>
</reference>
<organism evidence="2">
    <name type="scientific">Candidatus Enterococcus dunnyi</name>
    <dbReference type="NCBI Taxonomy" id="1834192"/>
    <lineage>
        <taxon>Bacteria</taxon>
        <taxon>Bacillati</taxon>
        <taxon>Bacillota</taxon>
        <taxon>Bacilli</taxon>
        <taxon>Lactobacillales</taxon>
        <taxon>Enterococcaceae</taxon>
        <taxon>Enterococcus</taxon>
    </lineage>
</organism>
<keyword evidence="1" id="KW-1133">Transmembrane helix</keyword>
<protein>
    <recommendedName>
        <fullName evidence="5">Alternate signal-mediated exported protein</fullName>
    </recommendedName>
</protein>
<proteinExistence type="predicted"/>